<dbReference type="RefSeq" id="WP_310271487.1">
    <property type="nucleotide sequence ID" value="NZ_JAVDXW010000001.1"/>
</dbReference>
<dbReference type="AlphaFoldDB" id="A0AAE4CLF3"/>
<dbReference type="Proteomes" id="UP001180845">
    <property type="component" value="Unassembled WGS sequence"/>
</dbReference>
<dbReference type="InterPro" id="IPR051910">
    <property type="entry name" value="ComF/GntX_DNA_util-trans"/>
</dbReference>
<dbReference type="CDD" id="cd06223">
    <property type="entry name" value="PRTases_typeI"/>
    <property type="match status" value="1"/>
</dbReference>
<dbReference type="EMBL" id="JAVDXW010000001">
    <property type="protein sequence ID" value="MDR7301286.1"/>
    <property type="molecule type" value="Genomic_DNA"/>
</dbReference>
<dbReference type="PANTHER" id="PTHR47505:SF1">
    <property type="entry name" value="DNA UTILIZATION PROTEIN YHGH"/>
    <property type="match status" value="1"/>
</dbReference>
<dbReference type="Gene3D" id="3.40.50.2020">
    <property type="match status" value="1"/>
</dbReference>
<dbReference type="InterPro" id="IPR029057">
    <property type="entry name" value="PRTase-like"/>
</dbReference>
<evidence type="ECO:0000256" key="1">
    <source>
        <dbReference type="ARBA" id="ARBA00008007"/>
    </source>
</evidence>
<sequence length="259" mass="26839">MPTRASSAVTCAAGGPFARMLADMDVIGRGRTVRHSIAALVDLLLPLCCAGCGAAGSGWCTHCHGELRGLRRVERPLLGPDPPAYALGRYRGAARSAVLAYKESGRRDLAVPFGHCMAAALDTMASELGAGESSVMAFRLVPAPSRVSMSRRRGGAHMTRIGRWAASALTAAGRPVAVADCLALSRGTRDSVGLGSAERVRNLSGRVLLRTRRLPPSCTPVVLLDDVITTGATAVSCVRALESAGVRVAAVLALTATAR</sequence>
<accession>A0AAE4CLF3</accession>
<dbReference type="PANTHER" id="PTHR47505">
    <property type="entry name" value="DNA UTILIZATION PROTEIN YHGH"/>
    <property type="match status" value="1"/>
</dbReference>
<reference evidence="2" key="1">
    <citation type="submission" date="2023-07" db="EMBL/GenBank/DDBJ databases">
        <title>Sequencing the genomes of 1000 actinobacteria strains.</title>
        <authorList>
            <person name="Klenk H.-P."/>
        </authorList>
    </citation>
    <scope>NUCLEOTIDE SEQUENCE</scope>
    <source>
        <strain evidence="2">DSM 45977</strain>
    </source>
</reference>
<gene>
    <name evidence="2" type="ORF">JOF55_001467</name>
</gene>
<proteinExistence type="inferred from homology"/>
<name>A0AAE4CLF3_9ACTN</name>
<dbReference type="InterPro" id="IPR000836">
    <property type="entry name" value="PRTase_dom"/>
</dbReference>
<organism evidence="2 3">
    <name type="scientific">Haloactinomyces albus</name>
    <dbReference type="NCBI Taxonomy" id="1352928"/>
    <lineage>
        <taxon>Bacteria</taxon>
        <taxon>Bacillati</taxon>
        <taxon>Actinomycetota</taxon>
        <taxon>Actinomycetes</taxon>
        <taxon>Actinopolysporales</taxon>
        <taxon>Actinopolysporaceae</taxon>
        <taxon>Haloactinomyces</taxon>
    </lineage>
</organism>
<protein>
    <submittedName>
        <fullName evidence="2">Amidophosphoribosyltransferase</fullName>
    </submittedName>
</protein>
<keyword evidence="3" id="KW-1185">Reference proteome</keyword>
<evidence type="ECO:0000313" key="3">
    <source>
        <dbReference type="Proteomes" id="UP001180845"/>
    </source>
</evidence>
<comment type="caution">
    <text evidence="2">The sequence shown here is derived from an EMBL/GenBank/DDBJ whole genome shotgun (WGS) entry which is preliminary data.</text>
</comment>
<evidence type="ECO:0000313" key="2">
    <source>
        <dbReference type="EMBL" id="MDR7301286.1"/>
    </source>
</evidence>
<comment type="similarity">
    <text evidence="1">Belongs to the ComF/GntX family.</text>
</comment>
<dbReference type="SUPFAM" id="SSF53271">
    <property type="entry name" value="PRTase-like"/>
    <property type="match status" value="1"/>
</dbReference>